<dbReference type="InterPro" id="IPR030240">
    <property type="entry name" value="ABCC4_TMD1"/>
</dbReference>
<dbReference type="GeneID" id="109567081"/>
<evidence type="ECO:0000256" key="1">
    <source>
        <dbReference type="ARBA" id="ARBA00004370"/>
    </source>
</evidence>
<sequence>MASSSCSPTHGPTSPRALAVAQNRRPGGDPGGCAVGRLRSPGRQRSGGRWVLHSRKPVVLRARPADPEGELVSNMPAVASRSSGSLTVARAALRRSTPAPACTMPLLYPKPNPLQKANLCSRLFFWWLNPLFKIGHKRKLEANDMYSVLPEDRSQHLGEELQGYWDQEVLRAQKDAREPSLMKAIIKCYGKSYLVWGMLTFLEEGTRVVQPIFLGKMISYFENYNPTDSAALHEAYGYAAGLSACVLLWAVLHHLYFYHMQRVGMRLRVAVCHMIYRKTLCLSSSAMGKTTTGQIVNLLSNDVNRFDQVTVFLHYLWVGPLQVIAVTALLWMEIGMSCLAGMAVLIILLLLQSCFGMSFSSLRSRTAALTDDRIRTMSEVITGIRTVKMNVWEQSFINLITRLRRKEISKILRSSYLRAMNLTSFFAVSKIMIFVTFIANELLDNLITASQVFVVVTLFEALRFSSTLYFPMAIEKVSEAVVSIRRIKNFLLLDEVSQCYPQLPSGGKTIVDVQAFSASWEKASETPTLQGLSFSVRPGELLAVVGPVGAGKSSLLHALLGELPPCQGKISVHGRIAYVSQQPWVFPGTVRSNILFGKKYEEDRYEEVIKACALEEDLRVLGDEEIIKIGDGRTQLSEGQKARICLARAMYQDADIYLLDDLLSAVDAGVSRHLFEQCVHQALKEKITILVTHQLQYLKDASQILMLKDGIMIERGTYSEFLKSGIDIFSRFEKGNEQSEPSPVPGTPTVISESLVQSLQSPRRSLKDAAPEDQETENIQVVLPLEYHLKGKVGFKTFKNYFTAGAYWPVIIFLILVNIAAQVAYILQDWWLAFWANVQSDLYFGGYLKEDEDVVFVLNWYLRVYSGLTVSTVLFGITRSLLIFCILVNSSQTLHKIMLETILRTQVLFFHINPIGTILNRFTKDIGHMDELLPLIFLDFIQTFLLVVGVVGVMVAAIPWIAIPMVPFGIIFFVLQWYFFRTSRNVKRLECTTRSPVFSHLASSLRGLWTIRAYKAEQKFQELFDSHQDLHSEAWFLLLTTSRWLAVYLDVICAIFVTVVAFGALILVETLDLGQVGLALSLTITLTGMFQWCVKQSAEVENMMISVERVIEYTDLKKEEPWEHTPSFLLLEGKIVFDNVKFRHSLCEPLILKDLRACIDSGQKLGIVGRTGAGKSSLIAALFRLSEPKGGIWIDDILITHIGLNHSRKSMSVAPQEPVLFTGTVRKNLDPFNEYLGEELWNVLEEGLDSIRSTVQDHIHGSAPAFRISQKCYSFTLGVLLSDIVVCQITFWPSIYWFLNLKCISSLFFNFKYSLSLLLAPLYFSRIH</sequence>
<feature type="compositionally biased region" description="Polar residues" evidence="8">
    <location>
        <begin position="1"/>
        <end position="12"/>
    </location>
</feature>
<feature type="transmembrane region" description="Helical" evidence="9">
    <location>
        <begin position="419"/>
        <end position="439"/>
    </location>
</feature>
<dbReference type="InterPro" id="IPR011527">
    <property type="entry name" value="ABC1_TM_dom"/>
</dbReference>
<feature type="transmembrane region" description="Helical" evidence="9">
    <location>
        <begin position="932"/>
        <end position="955"/>
    </location>
</feature>
<dbReference type="PROSITE" id="PS50929">
    <property type="entry name" value="ABC_TM1F"/>
    <property type="match status" value="2"/>
</dbReference>
<feature type="region of interest" description="Disordered" evidence="8">
    <location>
        <begin position="1"/>
        <end position="48"/>
    </location>
</feature>
<feature type="transmembrane region" description="Helical" evidence="9">
    <location>
        <begin position="445"/>
        <end position="462"/>
    </location>
</feature>
<evidence type="ECO:0000256" key="2">
    <source>
        <dbReference type="ARBA" id="ARBA00022448"/>
    </source>
</evidence>
<dbReference type="Gene3D" id="1.20.1560.10">
    <property type="entry name" value="ABC transporter type 1, transmembrane domain"/>
    <property type="match status" value="2"/>
</dbReference>
<dbReference type="RefSeq" id="XP_070655985.1">
    <property type="nucleotide sequence ID" value="XM_070799884.1"/>
</dbReference>
<feature type="transmembrane region" description="Helical" evidence="9">
    <location>
        <begin position="334"/>
        <end position="355"/>
    </location>
</feature>
<dbReference type="InterPro" id="IPR050173">
    <property type="entry name" value="ABC_transporter_C-like"/>
</dbReference>
<dbReference type="Gene3D" id="3.40.50.300">
    <property type="entry name" value="P-loop containing nucleotide triphosphate hydrolases"/>
    <property type="match status" value="2"/>
</dbReference>
<evidence type="ECO:0000313" key="13">
    <source>
        <dbReference type="RefSeq" id="XP_070655985.1"/>
    </source>
</evidence>
<keyword evidence="5" id="KW-0067">ATP-binding</keyword>
<keyword evidence="4" id="KW-0547">Nucleotide-binding</keyword>
<name>A0ABM4T7F7_BOSIN</name>
<dbReference type="SMART" id="SM00382">
    <property type="entry name" value="AAA"/>
    <property type="match status" value="2"/>
</dbReference>
<dbReference type="Pfam" id="PF00664">
    <property type="entry name" value="ABC_membrane"/>
    <property type="match status" value="2"/>
</dbReference>
<evidence type="ECO:0000256" key="4">
    <source>
        <dbReference type="ARBA" id="ARBA00022741"/>
    </source>
</evidence>
<dbReference type="PANTHER" id="PTHR24223:SF357">
    <property type="entry name" value="ATP-BINDING CASSETTE SUB-FAMILY C MEMBER 4"/>
    <property type="match status" value="1"/>
</dbReference>
<dbReference type="PROSITE" id="PS50893">
    <property type="entry name" value="ABC_TRANSPORTER_2"/>
    <property type="match status" value="1"/>
</dbReference>
<reference evidence="13" key="1">
    <citation type="submission" date="2025-08" db="UniProtKB">
        <authorList>
            <consortium name="RefSeq"/>
        </authorList>
    </citation>
    <scope>IDENTIFICATION</scope>
    <source>
        <tissue evidence="13">Blood</tissue>
    </source>
</reference>
<evidence type="ECO:0000256" key="5">
    <source>
        <dbReference type="ARBA" id="ARBA00022840"/>
    </source>
</evidence>
<feature type="transmembrane region" description="Helical" evidence="9">
    <location>
        <begin position="235"/>
        <end position="258"/>
    </location>
</feature>
<evidence type="ECO:0000313" key="12">
    <source>
        <dbReference type="Proteomes" id="UP001652663"/>
    </source>
</evidence>
<feature type="domain" description="ABC transmembrane type-1" evidence="11">
    <location>
        <begin position="199"/>
        <end position="459"/>
    </location>
</feature>
<protein>
    <submittedName>
        <fullName evidence="13">ATP-binding cassette sub-family C member 4-like isoform X5</fullName>
    </submittedName>
</protein>
<organism evidence="12 13">
    <name type="scientific">Bos indicus</name>
    <name type="common">Zebu</name>
    <dbReference type="NCBI Taxonomy" id="9915"/>
    <lineage>
        <taxon>Eukaryota</taxon>
        <taxon>Metazoa</taxon>
        <taxon>Chordata</taxon>
        <taxon>Craniata</taxon>
        <taxon>Vertebrata</taxon>
        <taxon>Euteleostomi</taxon>
        <taxon>Mammalia</taxon>
        <taxon>Eutheria</taxon>
        <taxon>Laurasiatheria</taxon>
        <taxon>Artiodactyla</taxon>
        <taxon>Ruminantia</taxon>
        <taxon>Pecora</taxon>
        <taxon>Bovidae</taxon>
        <taxon>Bovinae</taxon>
        <taxon>Bos</taxon>
    </lineage>
</organism>
<dbReference type="InterPro" id="IPR027417">
    <property type="entry name" value="P-loop_NTPase"/>
</dbReference>
<dbReference type="PANTHER" id="PTHR24223">
    <property type="entry name" value="ATP-BINDING CASSETTE SUB-FAMILY C"/>
    <property type="match status" value="1"/>
</dbReference>
<evidence type="ECO:0000256" key="7">
    <source>
        <dbReference type="ARBA" id="ARBA00023136"/>
    </source>
</evidence>
<evidence type="ECO:0000259" key="10">
    <source>
        <dbReference type="PROSITE" id="PS50893"/>
    </source>
</evidence>
<dbReference type="SUPFAM" id="SSF52540">
    <property type="entry name" value="P-loop containing nucleoside triphosphate hydrolases"/>
    <property type="match status" value="2"/>
</dbReference>
<evidence type="ECO:0000256" key="9">
    <source>
        <dbReference type="SAM" id="Phobius"/>
    </source>
</evidence>
<dbReference type="Pfam" id="PF00005">
    <property type="entry name" value="ABC_tran"/>
    <property type="match status" value="2"/>
</dbReference>
<accession>A0ABM4T7F7</accession>
<dbReference type="CDD" id="cd18593">
    <property type="entry name" value="ABC_6TM_MRP4_D1_like"/>
    <property type="match status" value="1"/>
</dbReference>
<evidence type="ECO:0000256" key="8">
    <source>
        <dbReference type="SAM" id="MobiDB-lite"/>
    </source>
</evidence>
<feature type="transmembrane region" description="Helical" evidence="9">
    <location>
        <begin position="864"/>
        <end position="888"/>
    </location>
</feature>
<feature type="transmembrane region" description="Helical" evidence="9">
    <location>
        <begin position="806"/>
        <end position="827"/>
    </location>
</feature>
<dbReference type="Proteomes" id="UP001652663">
    <property type="component" value="Chromosome 12"/>
</dbReference>
<evidence type="ECO:0000256" key="6">
    <source>
        <dbReference type="ARBA" id="ARBA00022989"/>
    </source>
</evidence>
<feature type="transmembrane region" description="Helical" evidence="9">
    <location>
        <begin position="1073"/>
        <end position="1094"/>
    </location>
</feature>
<dbReference type="InterPro" id="IPR003593">
    <property type="entry name" value="AAA+_ATPase"/>
</dbReference>
<dbReference type="SUPFAM" id="SSF90123">
    <property type="entry name" value="ABC transporter transmembrane region"/>
    <property type="match status" value="2"/>
</dbReference>
<gene>
    <name evidence="13" type="primary">LOC109567081</name>
</gene>
<proteinExistence type="predicted"/>
<dbReference type="CDD" id="cd03250">
    <property type="entry name" value="ABCC_MRP_domain1"/>
    <property type="match status" value="1"/>
</dbReference>
<feature type="domain" description="ABC transmembrane type-1" evidence="11">
    <location>
        <begin position="812"/>
        <end position="1102"/>
    </location>
</feature>
<feature type="transmembrane region" description="Helical" evidence="9">
    <location>
        <begin position="309"/>
        <end position="328"/>
    </location>
</feature>
<evidence type="ECO:0000259" key="11">
    <source>
        <dbReference type="PROSITE" id="PS50929"/>
    </source>
</evidence>
<comment type="subcellular location">
    <subcellularLocation>
        <location evidence="1">Membrane</location>
    </subcellularLocation>
</comment>
<evidence type="ECO:0000256" key="3">
    <source>
        <dbReference type="ARBA" id="ARBA00022692"/>
    </source>
</evidence>
<feature type="transmembrane region" description="Helical" evidence="9">
    <location>
        <begin position="961"/>
        <end position="980"/>
    </location>
</feature>
<keyword evidence="6 9" id="KW-1133">Transmembrane helix</keyword>
<feature type="transmembrane region" description="Helical" evidence="9">
    <location>
        <begin position="1045"/>
        <end position="1067"/>
    </location>
</feature>
<dbReference type="InterPro" id="IPR003439">
    <property type="entry name" value="ABC_transporter-like_ATP-bd"/>
</dbReference>
<dbReference type="InterPro" id="IPR036640">
    <property type="entry name" value="ABC1_TM_sf"/>
</dbReference>
<keyword evidence="7 9" id="KW-0472">Membrane</keyword>
<feature type="transmembrane region" description="Helical" evidence="9">
    <location>
        <begin position="1304"/>
        <end position="1324"/>
    </location>
</feature>
<keyword evidence="3 9" id="KW-0812">Transmembrane</keyword>
<keyword evidence="2" id="KW-0813">Transport</keyword>
<feature type="domain" description="ABC transporter" evidence="10">
    <location>
        <begin position="511"/>
        <end position="734"/>
    </location>
</feature>
<feature type="transmembrane region" description="Helical" evidence="9">
    <location>
        <begin position="1275"/>
        <end position="1298"/>
    </location>
</feature>
<keyword evidence="12" id="KW-1185">Reference proteome</keyword>